<gene>
    <name evidence="4" type="ORF">TCHU04912_LOCUS4896</name>
</gene>
<evidence type="ECO:0000313" key="4">
    <source>
        <dbReference type="EMBL" id="CAD9202663.1"/>
    </source>
</evidence>
<dbReference type="PROSITE" id="PS51536">
    <property type="entry name" value="TFG"/>
    <property type="match status" value="1"/>
</dbReference>
<feature type="short sequence motif" description="TFG box" evidence="1">
    <location>
        <begin position="18"/>
        <end position="38"/>
    </location>
</feature>
<accession>A0A7S1X1B7</accession>
<feature type="region of interest" description="Disordered" evidence="2">
    <location>
        <begin position="1"/>
        <end position="107"/>
    </location>
</feature>
<protein>
    <recommendedName>
        <fullName evidence="3">TFG box profile domain-containing protein</fullName>
    </recommendedName>
</protein>
<organism evidence="4">
    <name type="scientific">Tetraselmis chuii</name>
    <dbReference type="NCBI Taxonomy" id="63592"/>
    <lineage>
        <taxon>Eukaryota</taxon>
        <taxon>Viridiplantae</taxon>
        <taxon>Chlorophyta</taxon>
        <taxon>core chlorophytes</taxon>
        <taxon>Chlorodendrophyceae</taxon>
        <taxon>Chlorodendrales</taxon>
        <taxon>Chlorodendraceae</taxon>
        <taxon>Tetraselmis</taxon>
    </lineage>
</organism>
<dbReference type="InterPro" id="IPR025768">
    <property type="entry name" value="TFG_box"/>
</dbReference>
<feature type="compositionally biased region" description="Basic and acidic residues" evidence="2">
    <location>
        <begin position="85"/>
        <end position="97"/>
    </location>
</feature>
<dbReference type="EMBL" id="HBGG01009706">
    <property type="protein sequence ID" value="CAD9202663.1"/>
    <property type="molecule type" value="Transcribed_RNA"/>
</dbReference>
<proteinExistence type="predicted"/>
<evidence type="ECO:0000256" key="2">
    <source>
        <dbReference type="SAM" id="MobiDB-lite"/>
    </source>
</evidence>
<feature type="compositionally biased region" description="Basic and acidic residues" evidence="2">
    <location>
        <begin position="14"/>
        <end position="31"/>
    </location>
</feature>
<evidence type="ECO:0000259" key="3">
    <source>
        <dbReference type="PROSITE" id="PS51536"/>
    </source>
</evidence>
<dbReference type="AlphaFoldDB" id="A0A7S1X1B7"/>
<evidence type="ECO:0000256" key="1">
    <source>
        <dbReference type="PROSITE-ProRule" id="PRU00869"/>
    </source>
</evidence>
<reference evidence="4" key="1">
    <citation type="submission" date="2021-01" db="EMBL/GenBank/DDBJ databases">
        <authorList>
            <person name="Corre E."/>
            <person name="Pelletier E."/>
            <person name="Niang G."/>
            <person name="Scheremetjew M."/>
            <person name="Finn R."/>
            <person name="Kale V."/>
            <person name="Holt S."/>
            <person name="Cochrane G."/>
            <person name="Meng A."/>
            <person name="Brown T."/>
            <person name="Cohen L."/>
        </authorList>
    </citation>
    <scope>NUCLEOTIDE SEQUENCE</scope>
    <source>
        <strain evidence="4">PLY429</strain>
    </source>
</reference>
<sequence length="107" mass="11472">MSCEASERMLQAQQDERKPRMNYAEQRKVDMETFGGVGMQYRRNNYGGRGGGRGGGGGYGGNHGGRGSHGGGRGGRGYQNGRGGGSDRRPDQRRDPRAQQGRPTAAN</sequence>
<feature type="compositionally biased region" description="Low complexity" evidence="2">
    <location>
        <begin position="98"/>
        <end position="107"/>
    </location>
</feature>
<feature type="compositionally biased region" description="Gly residues" evidence="2">
    <location>
        <begin position="47"/>
        <end position="84"/>
    </location>
</feature>
<name>A0A7S1X1B7_9CHLO</name>
<feature type="domain" description="TFG box profile" evidence="3">
    <location>
        <begin position="18"/>
        <end position="38"/>
    </location>
</feature>